<gene>
    <name evidence="2" type="ORF">A6E01_20675</name>
</gene>
<evidence type="ECO:0000256" key="1">
    <source>
        <dbReference type="SAM" id="Phobius"/>
    </source>
</evidence>
<sequence length="177" mass="20362">MRKRQSGFTLLELSVVVSLGITLFLMTAKPMITMFQDHLKRTELNEFVSAVFSSMERHYWVEMRDVGANCLTHTPTPNYATLLSYGLMQDYHLEDGEVMWFDALSTTFDYSSSGPHGRIDTYQIQIPHQFEAHDSVFRGAAYFAGTDDMTNMYTFKKVYPRLQDTRSFFATGSDLCQ</sequence>
<keyword evidence="1" id="KW-1133">Transmembrane helix</keyword>
<dbReference type="KEGG" id="vbr:A6E01_20675"/>
<evidence type="ECO:0000313" key="2">
    <source>
        <dbReference type="EMBL" id="ANO35628.1"/>
    </source>
</evidence>
<dbReference type="Proteomes" id="UP000092018">
    <property type="component" value="Plasmid unnamed1"/>
</dbReference>
<evidence type="ECO:0000313" key="3">
    <source>
        <dbReference type="Proteomes" id="UP000092018"/>
    </source>
</evidence>
<name>A0AAN1CUE5_9VIBR</name>
<keyword evidence="2" id="KW-0614">Plasmid</keyword>
<dbReference type="RefSeq" id="WP_065211387.1">
    <property type="nucleotide sequence ID" value="NZ_CP016179.1"/>
</dbReference>
<accession>A0AAN1CUE5</accession>
<keyword evidence="1" id="KW-0812">Transmembrane</keyword>
<feature type="transmembrane region" description="Helical" evidence="1">
    <location>
        <begin position="7"/>
        <end position="26"/>
    </location>
</feature>
<organism evidence="2 3">
    <name type="scientific">Vibrio breoganii</name>
    <dbReference type="NCBI Taxonomy" id="553239"/>
    <lineage>
        <taxon>Bacteria</taxon>
        <taxon>Pseudomonadati</taxon>
        <taxon>Pseudomonadota</taxon>
        <taxon>Gammaproteobacteria</taxon>
        <taxon>Vibrionales</taxon>
        <taxon>Vibrionaceae</taxon>
        <taxon>Vibrio</taxon>
    </lineage>
</organism>
<dbReference type="AlphaFoldDB" id="A0AAN1CUE5"/>
<proteinExistence type="predicted"/>
<protein>
    <recommendedName>
        <fullName evidence="4">Prepilin-type N-terminal cleavage/methylation domain-containing protein</fullName>
    </recommendedName>
</protein>
<dbReference type="NCBIfam" id="TIGR02532">
    <property type="entry name" value="IV_pilin_GFxxxE"/>
    <property type="match status" value="1"/>
</dbReference>
<reference evidence="2 3" key="1">
    <citation type="submission" date="2016-06" db="EMBL/GenBank/DDBJ databases">
        <title>Adaptive Radiation by Waves of Gene Transfer Leads to Fine-Scale Resource Partitioning in Marine Microbes.</title>
        <authorList>
            <person name="Hehemann J.-H."/>
            <person name="Arevalo P."/>
            <person name="Datta M.S."/>
            <person name="Yu X."/>
            <person name="Corzett C."/>
            <person name="Henschel A."/>
            <person name="Preheim S.P."/>
            <person name="Timberlake S."/>
            <person name="Alm E.J."/>
            <person name="Polz M.F."/>
        </authorList>
    </citation>
    <scope>NUCLEOTIDE SEQUENCE [LARGE SCALE GENOMIC DNA]</scope>
    <source>
        <strain evidence="2 3">FF50</strain>
        <plasmid evidence="2 3">unnamed1</plasmid>
    </source>
</reference>
<dbReference type="PROSITE" id="PS00409">
    <property type="entry name" value="PROKAR_NTER_METHYL"/>
    <property type="match status" value="1"/>
</dbReference>
<evidence type="ECO:0008006" key="4">
    <source>
        <dbReference type="Google" id="ProtNLM"/>
    </source>
</evidence>
<dbReference type="InterPro" id="IPR012902">
    <property type="entry name" value="N_methyl_site"/>
</dbReference>
<dbReference type="EMBL" id="CP016179">
    <property type="protein sequence ID" value="ANO35628.1"/>
    <property type="molecule type" value="Genomic_DNA"/>
</dbReference>
<geneLocation type="plasmid" evidence="2 3">
    <name>unnamed1</name>
</geneLocation>
<keyword evidence="1" id="KW-0472">Membrane</keyword>
<dbReference type="Pfam" id="PF07963">
    <property type="entry name" value="N_methyl"/>
    <property type="match status" value="1"/>
</dbReference>